<reference evidence="1 2" key="1">
    <citation type="journal article" date="2011" name="Cell">
        <title>The monarch butterfly genome yields insights into long-distance migration.</title>
        <authorList>
            <person name="Zhan S."/>
            <person name="Merlin C."/>
            <person name="Boore J.L."/>
            <person name="Reppert S.M."/>
        </authorList>
    </citation>
    <scope>NUCLEOTIDE SEQUENCE [LARGE SCALE GENOMIC DNA]</scope>
    <source>
        <strain evidence="1">F-2</strain>
    </source>
</reference>
<evidence type="ECO:0000313" key="1">
    <source>
        <dbReference type="EMBL" id="OWR51935.1"/>
    </source>
</evidence>
<evidence type="ECO:0000313" key="2">
    <source>
        <dbReference type="Proteomes" id="UP000007151"/>
    </source>
</evidence>
<protein>
    <submittedName>
        <fullName evidence="1">Uncharacterized protein</fullName>
    </submittedName>
</protein>
<accession>A0A212FDS8</accession>
<name>A0A212FDS8_DANPL</name>
<dbReference type="EMBL" id="AGBW02008996">
    <property type="protein sequence ID" value="OWR51935.1"/>
    <property type="molecule type" value="Genomic_DNA"/>
</dbReference>
<gene>
    <name evidence="1" type="ORF">KGM_208974</name>
</gene>
<keyword evidence="2" id="KW-1185">Reference proteome</keyword>
<dbReference type="KEGG" id="dpl:KGM_208974"/>
<proteinExistence type="predicted"/>
<dbReference type="OrthoDB" id="7492938at2759"/>
<dbReference type="Proteomes" id="UP000007151">
    <property type="component" value="Unassembled WGS sequence"/>
</dbReference>
<organism evidence="1 2">
    <name type="scientific">Danaus plexippus plexippus</name>
    <dbReference type="NCBI Taxonomy" id="278856"/>
    <lineage>
        <taxon>Eukaryota</taxon>
        <taxon>Metazoa</taxon>
        <taxon>Ecdysozoa</taxon>
        <taxon>Arthropoda</taxon>
        <taxon>Hexapoda</taxon>
        <taxon>Insecta</taxon>
        <taxon>Pterygota</taxon>
        <taxon>Neoptera</taxon>
        <taxon>Endopterygota</taxon>
        <taxon>Lepidoptera</taxon>
        <taxon>Glossata</taxon>
        <taxon>Ditrysia</taxon>
        <taxon>Papilionoidea</taxon>
        <taxon>Nymphalidae</taxon>
        <taxon>Danainae</taxon>
        <taxon>Danaini</taxon>
        <taxon>Danaina</taxon>
        <taxon>Danaus</taxon>
        <taxon>Danaus</taxon>
    </lineage>
</organism>
<dbReference type="AlphaFoldDB" id="A0A212FDS8"/>
<comment type="caution">
    <text evidence="1">The sequence shown here is derived from an EMBL/GenBank/DDBJ whole genome shotgun (WGS) entry which is preliminary data.</text>
</comment>
<sequence length="393" mass="45329">MKQAPIYIFSLLFIQASASFFDEFRGALSNVERGFGKLLNDVVIDVKDTLHCTISAVEEVLALNGLLDERSDYNYRCRGVSQANIPNVPDHRHRVLFEERLQFNQPNLQPPEYTLEHISQELENSINNVNKSINDILGRREANGNLNSMSELLQDETDRLNEVSDLLRRELENISVNVRSEIAKQNMNYKKNPRDTIWDDLNVLHDMKEKSKNETEINEINHIIDRVVDELHVTSNQKELSETEKLEGIRKKLNKYSEGKQNNVHDDILVWNTKEMTHNKDTDKQIGAFEDFAHKTLEKNNIQRVDNNIEEVLKQETTQHNSDKSLFNAYMATDSSSPFYDPNSKTDTKEIVDDAKKILEESIESENLINSFFNEQKSSGVDMFSNTGMLNFG</sequence>